<dbReference type="Gene3D" id="3.40.50.450">
    <property type="match status" value="1"/>
</dbReference>
<dbReference type="Proteomes" id="UP000470772">
    <property type="component" value="Unassembled WGS sequence"/>
</dbReference>
<dbReference type="Pfam" id="PF18306">
    <property type="entry name" value="LDcluster4"/>
    <property type="match status" value="1"/>
</dbReference>
<reference evidence="1 2" key="1">
    <citation type="submission" date="2019-10" db="EMBL/GenBank/DDBJ databases">
        <title>Sequencing and Assembly of Multiple Reported Metal-Biooxidizing Members of the Extremely Thermoacidophilic Archaeal Family Sulfolobaceae.</title>
        <authorList>
            <person name="Counts J.A."/>
            <person name="Kelly R.M."/>
        </authorList>
    </citation>
    <scope>NUCLEOTIDE SEQUENCE [LARGE SCALE GENOMIC DNA]</scope>
    <source>
        <strain evidence="1 2">DSM 6482</strain>
    </source>
</reference>
<protein>
    <submittedName>
        <fullName evidence="1">LOG family protein</fullName>
    </submittedName>
</protein>
<dbReference type="RefSeq" id="WP_156017322.1">
    <property type="nucleotide sequence ID" value="NZ_WGGD01000005.1"/>
</dbReference>
<dbReference type="AlphaFoldDB" id="A0A6A9QN00"/>
<gene>
    <name evidence="1" type="ORF">GC250_09585</name>
</gene>
<accession>A0A6A9QN00</accession>
<comment type="caution">
    <text evidence="1">The sequence shown here is derived from an EMBL/GenBank/DDBJ whole genome shotgun (WGS) entry which is preliminary data.</text>
</comment>
<sequence length="176" mass="19291">MFQIAIAAHSSPPSEDLSKKAREFVQFIKGNEVAILLGGYWGLMKVVADEAIKDDIPVIMILPIERNIEVPKEVMRIDSGMEYRARSVPLIRSADAVVALGGGAGTIIEILLAYAMGKPTFILKGNGMSSDLLEKAFPQYVDERNVAKLNFFNDVKELAKHVLSVNGNKGVEERFG</sequence>
<evidence type="ECO:0000313" key="2">
    <source>
        <dbReference type="Proteomes" id="UP000470772"/>
    </source>
</evidence>
<dbReference type="SUPFAM" id="SSF102405">
    <property type="entry name" value="MCP/YpsA-like"/>
    <property type="match status" value="1"/>
</dbReference>
<dbReference type="InterPro" id="IPR041164">
    <property type="entry name" value="LDcluster4"/>
</dbReference>
<dbReference type="EMBL" id="WGGD01000005">
    <property type="protein sequence ID" value="MUN29680.1"/>
    <property type="molecule type" value="Genomic_DNA"/>
</dbReference>
<evidence type="ECO:0000313" key="1">
    <source>
        <dbReference type="EMBL" id="MUN29680.1"/>
    </source>
</evidence>
<proteinExistence type="predicted"/>
<organism evidence="1 2">
    <name type="scientific">Sulfuracidifex metallicus DSM 6482 = JCM 9184</name>
    <dbReference type="NCBI Taxonomy" id="523847"/>
    <lineage>
        <taxon>Archaea</taxon>
        <taxon>Thermoproteota</taxon>
        <taxon>Thermoprotei</taxon>
        <taxon>Sulfolobales</taxon>
        <taxon>Sulfolobaceae</taxon>
        <taxon>Sulfuracidifex</taxon>
    </lineage>
</organism>
<keyword evidence="2" id="KW-1185">Reference proteome</keyword>
<name>A0A6A9QN00_SULME</name>